<comment type="caution">
    <text evidence="1">The sequence shown here is derived from an EMBL/GenBank/DDBJ whole genome shotgun (WGS) entry which is preliminary data.</text>
</comment>
<name>A0AC60NW67_IXOPE</name>
<reference evidence="1 2" key="1">
    <citation type="journal article" date="2020" name="Cell">
        <title>Large-Scale Comparative Analyses of Tick Genomes Elucidate Their Genetic Diversity and Vector Capacities.</title>
        <authorList>
            <consortium name="Tick Genome and Microbiome Consortium (TIGMIC)"/>
            <person name="Jia N."/>
            <person name="Wang J."/>
            <person name="Shi W."/>
            <person name="Du L."/>
            <person name="Sun Y."/>
            <person name="Zhan W."/>
            <person name="Jiang J.F."/>
            <person name="Wang Q."/>
            <person name="Zhang B."/>
            <person name="Ji P."/>
            <person name="Bell-Sakyi L."/>
            <person name="Cui X.M."/>
            <person name="Yuan T.T."/>
            <person name="Jiang B.G."/>
            <person name="Yang W.F."/>
            <person name="Lam T.T."/>
            <person name="Chang Q.C."/>
            <person name="Ding S.J."/>
            <person name="Wang X.J."/>
            <person name="Zhu J.G."/>
            <person name="Ruan X.D."/>
            <person name="Zhao L."/>
            <person name="Wei J.T."/>
            <person name="Ye R.Z."/>
            <person name="Que T.C."/>
            <person name="Du C.H."/>
            <person name="Zhou Y.H."/>
            <person name="Cheng J.X."/>
            <person name="Dai P.F."/>
            <person name="Guo W.B."/>
            <person name="Han X.H."/>
            <person name="Huang E.J."/>
            <person name="Li L.F."/>
            <person name="Wei W."/>
            <person name="Gao Y.C."/>
            <person name="Liu J.Z."/>
            <person name="Shao H.Z."/>
            <person name="Wang X."/>
            <person name="Wang C.C."/>
            <person name="Yang T.C."/>
            <person name="Huo Q.B."/>
            <person name="Li W."/>
            <person name="Chen H.Y."/>
            <person name="Chen S.E."/>
            <person name="Zhou L.G."/>
            <person name="Ni X.B."/>
            <person name="Tian J.H."/>
            <person name="Sheng Y."/>
            <person name="Liu T."/>
            <person name="Pan Y.S."/>
            <person name="Xia L.Y."/>
            <person name="Li J."/>
            <person name="Zhao F."/>
            <person name="Cao W.C."/>
        </authorList>
    </citation>
    <scope>NUCLEOTIDE SEQUENCE [LARGE SCALE GENOMIC DNA]</scope>
    <source>
        <strain evidence="1">Iper-2018</strain>
    </source>
</reference>
<sequence>MGHCELFFVVVDESSDSPAQDLLSSSSSIPFDGVTGVTAVEIELGVAQVKGTNAADRYRLVIGGWLTPVPRGHADDQVDGGRPQYRSRATTTGVLESTARCPETWSSKDGMAPSPGGCATPGAPCTACHCPSATSAAYRFHLDGDSRFSVPGFKIITLGNSAFNKAVRKATMDLMSPALKKAVQASQ</sequence>
<protein>
    <submittedName>
        <fullName evidence="1">Uncharacterized protein</fullName>
    </submittedName>
</protein>
<organism evidence="1 2">
    <name type="scientific">Ixodes persulcatus</name>
    <name type="common">Taiga tick</name>
    <dbReference type="NCBI Taxonomy" id="34615"/>
    <lineage>
        <taxon>Eukaryota</taxon>
        <taxon>Metazoa</taxon>
        <taxon>Ecdysozoa</taxon>
        <taxon>Arthropoda</taxon>
        <taxon>Chelicerata</taxon>
        <taxon>Arachnida</taxon>
        <taxon>Acari</taxon>
        <taxon>Parasitiformes</taxon>
        <taxon>Ixodida</taxon>
        <taxon>Ixodoidea</taxon>
        <taxon>Ixodidae</taxon>
        <taxon>Ixodinae</taxon>
        <taxon>Ixodes</taxon>
    </lineage>
</organism>
<dbReference type="Proteomes" id="UP000805193">
    <property type="component" value="Unassembled WGS sequence"/>
</dbReference>
<keyword evidence="2" id="KW-1185">Reference proteome</keyword>
<proteinExistence type="predicted"/>
<accession>A0AC60NW67</accession>
<evidence type="ECO:0000313" key="1">
    <source>
        <dbReference type="EMBL" id="KAG0411271.1"/>
    </source>
</evidence>
<gene>
    <name evidence="1" type="ORF">HPB47_011599</name>
</gene>
<dbReference type="EMBL" id="JABSTQ010011447">
    <property type="protein sequence ID" value="KAG0411271.1"/>
    <property type="molecule type" value="Genomic_DNA"/>
</dbReference>
<evidence type="ECO:0000313" key="2">
    <source>
        <dbReference type="Proteomes" id="UP000805193"/>
    </source>
</evidence>